<dbReference type="InterPro" id="IPR018376">
    <property type="entry name" value="Enoyl-CoA_hyd/isom_CS"/>
</dbReference>
<comment type="similarity">
    <text evidence="1 2">Belongs to the enoyl-CoA hydratase/isomerase family.</text>
</comment>
<dbReference type="RefSeq" id="WP_071365899.1">
    <property type="nucleotide sequence ID" value="NZ_MLYP01000026.1"/>
</dbReference>
<dbReference type="InterPro" id="IPR051683">
    <property type="entry name" value="Enoyl-CoA_Hydratase/Isomerase"/>
</dbReference>
<dbReference type="EMBL" id="MLYP01000026">
    <property type="protein sequence ID" value="OIJ94868.1"/>
    <property type="molecule type" value="Genomic_DNA"/>
</dbReference>
<dbReference type="PANTHER" id="PTHR42964">
    <property type="entry name" value="ENOYL-COA HYDRATASE"/>
    <property type="match status" value="1"/>
</dbReference>
<sequence>MTVSTPATHTGQPLKTLRIDRQGPILSIELNTPEQGNAVTETMLDELLAVLDAQGPDTRVIVLSGAGADFCLGGDRTEFAEHLAQDPAGSGIRVSGTKARRVCEALTDNPAVTIARVQGKAIGAGLAFVLACDLRVGADTATFRLPELALGLPVAWGGLLPRLLTEVGAARVRELVLTGRPFTAHEAQTLTILQNVVPEQDLDGAVADWAKPVLRRNPAALRVTKLLINAHAATTRLADASTFDSELMASVLAENAYTRGQRSAGHPV</sequence>
<dbReference type="Gene3D" id="3.90.226.10">
    <property type="entry name" value="2-enoyl-CoA Hydratase, Chain A, domain 1"/>
    <property type="match status" value="1"/>
</dbReference>
<accession>A0A1S2PM31</accession>
<dbReference type="CDD" id="cd06558">
    <property type="entry name" value="crotonase-like"/>
    <property type="match status" value="1"/>
</dbReference>
<keyword evidence="4" id="KW-1185">Reference proteome</keyword>
<dbReference type="STRING" id="1428652.BIV24_10155"/>
<dbReference type="Proteomes" id="UP000179935">
    <property type="component" value="Unassembled WGS sequence"/>
</dbReference>
<comment type="caution">
    <text evidence="3">The sequence shown here is derived from an EMBL/GenBank/DDBJ whole genome shotgun (WGS) entry which is preliminary data.</text>
</comment>
<dbReference type="GO" id="GO:0003824">
    <property type="term" value="F:catalytic activity"/>
    <property type="evidence" value="ECO:0007669"/>
    <property type="project" value="InterPro"/>
</dbReference>
<protein>
    <submittedName>
        <fullName evidence="3">Enoyl-CoA hydratase</fullName>
    </submittedName>
</protein>
<evidence type="ECO:0000313" key="3">
    <source>
        <dbReference type="EMBL" id="OIJ94868.1"/>
    </source>
</evidence>
<proteinExistence type="inferred from homology"/>
<dbReference type="OrthoDB" id="5183239at2"/>
<dbReference type="InterPro" id="IPR029045">
    <property type="entry name" value="ClpP/crotonase-like_dom_sf"/>
</dbReference>
<evidence type="ECO:0000256" key="2">
    <source>
        <dbReference type="RuleBase" id="RU003707"/>
    </source>
</evidence>
<name>A0A1S2PM31_9ACTN</name>
<dbReference type="PROSITE" id="PS00166">
    <property type="entry name" value="ENOYL_COA_HYDRATASE"/>
    <property type="match status" value="1"/>
</dbReference>
<dbReference type="Pfam" id="PF00378">
    <property type="entry name" value="ECH_1"/>
    <property type="match status" value="1"/>
</dbReference>
<organism evidence="3 4">
    <name type="scientific">Streptomyces colonosanans</name>
    <dbReference type="NCBI Taxonomy" id="1428652"/>
    <lineage>
        <taxon>Bacteria</taxon>
        <taxon>Bacillati</taxon>
        <taxon>Actinomycetota</taxon>
        <taxon>Actinomycetes</taxon>
        <taxon>Kitasatosporales</taxon>
        <taxon>Streptomycetaceae</taxon>
        <taxon>Streptomyces</taxon>
    </lineage>
</organism>
<dbReference type="AlphaFoldDB" id="A0A1S2PM31"/>
<dbReference type="SUPFAM" id="SSF52096">
    <property type="entry name" value="ClpP/crotonase"/>
    <property type="match status" value="1"/>
</dbReference>
<dbReference type="InterPro" id="IPR001753">
    <property type="entry name" value="Enoyl-CoA_hydra/iso"/>
</dbReference>
<gene>
    <name evidence="3" type="ORF">BIV24_10155</name>
</gene>
<dbReference type="PANTHER" id="PTHR42964:SF1">
    <property type="entry name" value="POLYKETIDE BIOSYNTHESIS ENOYL-COA HYDRATASE PKSH-RELATED"/>
    <property type="match status" value="1"/>
</dbReference>
<reference evidence="3 4" key="1">
    <citation type="submission" date="2016-10" db="EMBL/GenBank/DDBJ databases">
        <title>Genome sequence of Streptomyces sp. MUSC 93.</title>
        <authorList>
            <person name="Lee L.-H."/>
            <person name="Ser H.-L."/>
            <person name="Law J.W.-F."/>
        </authorList>
    </citation>
    <scope>NUCLEOTIDE SEQUENCE [LARGE SCALE GENOMIC DNA]</scope>
    <source>
        <strain evidence="3 4">MUSC 93</strain>
    </source>
</reference>
<evidence type="ECO:0000313" key="4">
    <source>
        <dbReference type="Proteomes" id="UP000179935"/>
    </source>
</evidence>
<evidence type="ECO:0000256" key="1">
    <source>
        <dbReference type="ARBA" id="ARBA00005254"/>
    </source>
</evidence>